<dbReference type="Proteomes" id="UP000187344">
    <property type="component" value="Unassembled WGS sequence"/>
</dbReference>
<evidence type="ECO:0000256" key="7">
    <source>
        <dbReference type="ARBA" id="ARBA00023136"/>
    </source>
</evidence>
<dbReference type="GO" id="GO:0006865">
    <property type="term" value="P:amino acid transport"/>
    <property type="evidence" value="ECO:0007669"/>
    <property type="project" value="TreeGrafter"/>
</dbReference>
<evidence type="ECO:0000256" key="2">
    <source>
        <dbReference type="ARBA" id="ARBA00010072"/>
    </source>
</evidence>
<dbReference type="PROSITE" id="PS50928">
    <property type="entry name" value="ABC_TM1"/>
    <property type="match status" value="1"/>
</dbReference>
<comment type="caution">
    <text evidence="10">The sequence shown here is derived from an EMBL/GenBank/DDBJ whole genome shotgun (WGS) entry which is preliminary data.</text>
</comment>
<dbReference type="CDD" id="cd06261">
    <property type="entry name" value="TM_PBP2"/>
    <property type="match status" value="1"/>
</dbReference>
<feature type="transmembrane region" description="Helical" evidence="8">
    <location>
        <begin position="48"/>
        <end position="71"/>
    </location>
</feature>
<evidence type="ECO:0000256" key="4">
    <source>
        <dbReference type="ARBA" id="ARBA00022475"/>
    </source>
</evidence>
<evidence type="ECO:0000256" key="6">
    <source>
        <dbReference type="ARBA" id="ARBA00022989"/>
    </source>
</evidence>
<reference evidence="10 11" key="1">
    <citation type="submission" date="2016-12" db="EMBL/GenBank/DDBJ databases">
        <title>Comparative genomics of Bartonella apis.</title>
        <authorList>
            <person name="Engel P."/>
        </authorList>
    </citation>
    <scope>NUCLEOTIDE SEQUENCE [LARGE SCALE GENOMIC DNA]</scope>
    <source>
        <strain evidence="10 11">PEB0149</strain>
    </source>
</reference>
<keyword evidence="7 8" id="KW-0472">Membrane</keyword>
<dbReference type="GO" id="GO:0022857">
    <property type="term" value="F:transmembrane transporter activity"/>
    <property type="evidence" value="ECO:0007669"/>
    <property type="project" value="InterPro"/>
</dbReference>
<protein>
    <submittedName>
        <fullName evidence="10">Polar amino acid transport system permease protein</fullName>
    </submittedName>
</protein>
<dbReference type="InterPro" id="IPR043429">
    <property type="entry name" value="ArtM/GltK/GlnP/TcyL/YhdX-like"/>
</dbReference>
<keyword evidence="4" id="KW-1003">Cell membrane</keyword>
<sequence length="241" mass="27313">MLSHEYLGWIWNGYQVTIVLTILSCIAASLLGAVLCSMRISPFWPFNIFSKAYIAIFRNTPLLVQLFFWYFGGSRFVPDSIRFWLLDAHQWVFGPVILNWPSYEFIYGFIGLALYTAAYIAEELRAGIKTVPINQQSAAYALGFTRSQAFRFIILPQAVRNALSPLLGQYMMALKNSSLTASIGVAELFYVASQIETRSLLAFPVYLILTVLYLITIALIEIIGRIIETRRLKSTGRRVQA</sequence>
<dbReference type="InterPro" id="IPR010065">
    <property type="entry name" value="AA_ABC_transptr_permease_3TM"/>
</dbReference>
<evidence type="ECO:0000313" key="10">
    <source>
        <dbReference type="EMBL" id="OLY43598.1"/>
    </source>
</evidence>
<feature type="transmembrane region" description="Helical" evidence="8">
    <location>
        <begin position="205"/>
        <end position="227"/>
    </location>
</feature>
<name>A0A1R0F9F6_9HYPH</name>
<feature type="transmembrane region" description="Helical" evidence="8">
    <location>
        <begin position="173"/>
        <end position="193"/>
    </location>
</feature>
<feature type="domain" description="ABC transmembrane type-1" evidence="9">
    <location>
        <begin position="14"/>
        <end position="224"/>
    </location>
</feature>
<dbReference type="Pfam" id="PF00528">
    <property type="entry name" value="BPD_transp_1"/>
    <property type="match status" value="1"/>
</dbReference>
<proteinExistence type="inferred from homology"/>
<dbReference type="NCBIfam" id="TIGR01726">
    <property type="entry name" value="HEQRo_perm_3TM"/>
    <property type="match status" value="1"/>
</dbReference>
<keyword evidence="11" id="KW-1185">Reference proteome</keyword>
<accession>A0A1R0F9F6</accession>
<evidence type="ECO:0000256" key="3">
    <source>
        <dbReference type="ARBA" id="ARBA00022448"/>
    </source>
</evidence>
<dbReference type="RefSeq" id="WP_075868626.1">
    <property type="nucleotide sequence ID" value="NZ_CALYQA010000004.1"/>
</dbReference>
<gene>
    <name evidence="10" type="ORF">PEB0149_010290</name>
</gene>
<dbReference type="InterPro" id="IPR035906">
    <property type="entry name" value="MetI-like_sf"/>
</dbReference>
<dbReference type="InterPro" id="IPR000515">
    <property type="entry name" value="MetI-like"/>
</dbReference>
<evidence type="ECO:0000256" key="5">
    <source>
        <dbReference type="ARBA" id="ARBA00022692"/>
    </source>
</evidence>
<comment type="similarity">
    <text evidence="2">Belongs to the binding-protein-dependent transport system permease family. HisMQ subfamily.</text>
</comment>
<organism evidence="10 11">
    <name type="scientific">Bartonella apis</name>
    <dbReference type="NCBI Taxonomy" id="1686310"/>
    <lineage>
        <taxon>Bacteria</taxon>
        <taxon>Pseudomonadati</taxon>
        <taxon>Pseudomonadota</taxon>
        <taxon>Alphaproteobacteria</taxon>
        <taxon>Hyphomicrobiales</taxon>
        <taxon>Bartonellaceae</taxon>
        <taxon>Bartonella</taxon>
    </lineage>
</organism>
<dbReference type="Gene3D" id="1.10.3720.10">
    <property type="entry name" value="MetI-like"/>
    <property type="match status" value="1"/>
</dbReference>
<evidence type="ECO:0000256" key="1">
    <source>
        <dbReference type="ARBA" id="ARBA00004429"/>
    </source>
</evidence>
<dbReference type="OrthoDB" id="7341446at2"/>
<evidence type="ECO:0000256" key="8">
    <source>
        <dbReference type="RuleBase" id="RU363032"/>
    </source>
</evidence>
<dbReference type="SUPFAM" id="SSF161098">
    <property type="entry name" value="MetI-like"/>
    <property type="match status" value="1"/>
</dbReference>
<dbReference type="AlphaFoldDB" id="A0A1R0F9F6"/>
<evidence type="ECO:0000259" key="9">
    <source>
        <dbReference type="PROSITE" id="PS50928"/>
    </source>
</evidence>
<evidence type="ECO:0000313" key="11">
    <source>
        <dbReference type="Proteomes" id="UP000187344"/>
    </source>
</evidence>
<dbReference type="EMBL" id="LXYT01000001">
    <property type="protein sequence ID" value="OLY43598.1"/>
    <property type="molecule type" value="Genomic_DNA"/>
</dbReference>
<dbReference type="PANTHER" id="PTHR30614:SF47">
    <property type="entry name" value="ABC TRANSPORTER PERMEASE"/>
    <property type="match status" value="1"/>
</dbReference>
<keyword evidence="3 8" id="KW-0813">Transport</keyword>
<dbReference type="GO" id="GO:0043190">
    <property type="term" value="C:ATP-binding cassette (ABC) transporter complex"/>
    <property type="evidence" value="ECO:0007669"/>
    <property type="project" value="InterPro"/>
</dbReference>
<feature type="transmembrane region" description="Helical" evidence="8">
    <location>
        <begin position="12"/>
        <end position="36"/>
    </location>
</feature>
<comment type="subcellular location">
    <subcellularLocation>
        <location evidence="1">Cell inner membrane</location>
        <topology evidence="1">Multi-pass membrane protein</topology>
    </subcellularLocation>
    <subcellularLocation>
        <location evidence="8">Cell membrane</location>
        <topology evidence="8">Multi-pass membrane protein</topology>
    </subcellularLocation>
</comment>
<keyword evidence="5 8" id="KW-0812">Transmembrane</keyword>
<dbReference type="PANTHER" id="PTHR30614">
    <property type="entry name" value="MEMBRANE COMPONENT OF AMINO ACID ABC TRANSPORTER"/>
    <property type="match status" value="1"/>
</dbReference>
<feature type="transmembrane region" description="Helical" evidence="8">
    <location>
        <begin position="105"/>
        <end position="121"/>
    </location>
</feature>
<keyword evidence="6 8" id="KW-1133">Transmembrane helix</keyword>